<feature type="binding site" evidence="1">
    <location>
        <position position="112"/>
    </location>
    <ligand>
        <name>ATP</name>
        <dbReference type="ChEBI" id="CHEBI:30616"/>
    </ligand>
</feature>
<dbReference type="InterPro" id="IPR046959">
    <property type="entry name" value="PRK1-6/SRF4-like"/>
</dbReference>
<feature type="domain" description="Protein kinase" evidence="5">
    <location>
        <begin position="84"/>
        <end position="359"/>
    </location>
</feature>
<dbReference type="GO" id="GO:0004672">
    <property type="term" value="F:protein kinase activity"/>
    <property type="evidence" value="ECO:0007669"/>
    <property type="project" value="InterPro"/>
</dbReference>
<dbReference type="Proteomes" id="UP001415857">
    <property type="component" value="Unassembled WGS sequence"/>
</dbReference>
<evidence type="ECO:0000313" key="6">
    <source>
        <dbReference type="EMBL" id="KAK9287257.1"/>
    </source>
</evidence>
<dbReference type="Pfam" id="PF07714">
    <property type="entry name" value="PK_Tyr_Ser-Thr"/>
    <property type="match status" value="1"/>
</dbReference>
<evidence type="ECO:0000256" key="2">
    <source>
        <dbReference type="SAM" id="Coils"/>
    </source>
</evidence>
<evidence type="ECO:0000256" key="3">
    <source>
        <dbReference type="SAM" id="MobiDB-lite"/>
    </source>
</evidence>
<evidence type="ECO:0000259" key="5">
    <source>
        <dbReference type="PROSITE" id="PS50011"/>
    </source>
</evidence>
<sequence length="393" mass="44119">MSRLSTISLFFDAAAFLAVVLLLIFYFKKATKLKELMMRMDIAKQEEKNKEKNEQITTEDGEEKGKLIFMDGIEGGLELGDLLKASAEGLGKGNFGNCYKAMLDDRPAMVVKRLKDVKPLTSEEFANQLLFIAGLKHPNLLPVLAYYYSKDEKLVVYKYAQKGNLFSRIHGRRRVKDRIPFRWNARLSVARGVARALEYLHLNSNSQTTLPHGNLKSTNVLLDDHDVVLVSDYGLSSLVSLPIASQRMVSYKSPEYRNARRVSKKSDVWSYGCLLLELLTGRIPSHSAPSGTNGVELCSWVHQAVREEWTAEIFDLEISAQRGAAHGMVKLLELAIQCCDKSPEKRPEMTQVVREVENIRDVESSEDEDDLSSDPSLTDDSMTSAASVINGHR</sequence>
<protein>
    <recommendedName>
        <fullName evidence="5">Protein kinase domain-containing protein</fullName>
    </recommendedName>
</protein>
<reference evidence="6 7" key="1">
    <citation type="journal article" date="2024" name="Plant J.">
        <title>Genome sequences and population genomics reveal climatic adaptation and genomic divergence between two closely related sweetgum species.</title>
        <authorList>
            <person name="Xu W.Q."/>
            <person name="Ren C.Q."/>
            <person name="Zhang X.Y."/>
            <person name="Comes H.P."/>
            <person name="Liu X.H."/>
            <person name="Li Y.G."/>
            <person name="Kettle C.J."/>
            <person name="Jalonen R."/>
            <person name="Gaisberger H."/>
            <person name="Ma Y.Z."/>
            <person name="Qiu Y.X."/>
        </authorList>
    </citation>
    <scope>NUCLEOTIDE SEQUENCE [LARGE SCALE GENOMIC DNA]</scope>
    <source>
        <strain evidence="6">Hangzhou</strain>
    </source>
</reference>
<comment type="caution">
    <text evidence="6">The sequence shown here is derived from an EMBL/GenBank/DDBJ whole genome shotgun (WGS) entry which is preliminary data.</text>
</comment>
<dbReference type="PANTHER" id="PTHR48007">
    <property type="entry name" value="LEUCINE-RICH REPEAT RECEPTOR-LIKE PROTEIN KINASE PXC1"/>
    <property type="match status" value="1"/>
</dbReference>
<proteinExistence type="predicted"/>
<accession>A0AAP0X215</accession>
<feature type="coiled-coil region" evidence="2">
    <location>
        <begin position="33"/>
        <end position="62"/>
    </location>
</feature>
<name>A0AAP0X215_LIQFO</name>
<dbReference type="InterPro" id="IPR001245">
    <property type="entry name" value="Ser-Thr/Tyr_kinase_cat_dom"/>
</dbReference>
<evidence type="ECO:0000256" key="4">
    <source>
        <dbReference type="SAM" id="Phobius"/>
    </source>
</evidence>
<feature type="compositionally biased region" description="Low complexity" evidence="3">
    <location>
        <begin position="373"/>
        <end position="384"/>
    </location>
</feature>
<dbReference type="Gene3D" id="1.10.510.10">
    <property type="entry name" value="Transferase(Phosphotransferase) domain 1"/>
    <property type="match status" value="1"/>
</dbReference>
<dbReference type="GO" id="GO:0005524">
    <property type="term" value="F:ATP binding"/>
    <property type="evidence" value="ECO:0007669"/>
    <property type="project" value="UniProtKB-UniRule"/>
</dbReference>
<evidence type="ECO:0000256" key="1">
    <source>
        <dbReference type="PROSITE-ProRule" id="PRU10141"/>
    </source>
</evidence>
<keyword evidence="4" id="KW-0472">Membrane</keyword>
<dbReference type="InterPro" id="IPR017441">
    <property type="entry name" value="Protein_kinase_ATP_BS"/>
</dbReference>
<keyword evidence="1" id="KW-0067">ATP-binding</keyword>
<dbReference type="Gene3D" id="3.30.200.20">
    <property type="entry name" value="Phosphorylase Kinase, domain 1"/>
    <property type="match status" value="1"/>
</dbReference>
<dbReference type="AlphaFoldDB" id="A0AAP0X215"/>
<dbReference type="PROSITE" id="PS50011">
    <property type="entry name" value="PROTEIN_KINASE_DOM"/>
    <property type="match status" value="1"/>
</dbReference>
<dbReference type="SUPFAM" id="SSF56112">
    <property type="entry name" value="Protein kinase-like (PK-like)"/>
    <property type="match status" value="1"/>
</dbReference>
<feature type="region of interest" description="Disordered" evidence="3">
    <location>
        <begin position="356"/>
        <end position="393"/>
    </location>
</feature>
<dbReference type="EMBL" id="JBBPBK010000004">
    <property type="protein sequence ID" value="KAK9287257.1"/>
    <property type="molecule type" value="Genomic_DNA"/>
</dbReference>
<dbReference type="InterPro" id="IPR011009">
    <property type="entry name" value="Kinase-like_dom_sf"/>
</dbReference>
<feature type="transmembrane region" description="Helical" evidence="4">
    <location>
        <begin position="6"/>
        <end position="27"/>
    </location>
</feature>
<dbReference type="PROSITE" id="PS00107">
    <property type="entry name" value="PROTEIN_KINASE_ATP"/>
    <property type="match status" value="1"/>
</dbReference>
<organism evidence="6 7">
    <name type="scientific">Liquidambar formosana</name>
    <name type="common">Formosan gum</name>
    <dbReference type="NCBI Taxonomy" id="63359"/>
    <lineage>
        <taxon>Eukaryota</taxon>
        <taxon>Viridiplantae</taxon>
        <taxon>Streptophyta</taxon>
        <taxon>Embryophyta</taxon>
        <taxon>Tracheophyta</taxon>
        <taxon>Spermatophyta</taxon>
        <taxon>Magnoliopsida</taxon>
        <taxon>eudicotyledons</taxon>
        <taxon>Gunneridae</taxon>
        <taxon>Pentapetalae</taxon>
        <taxon>Saxifragales</taxon>
        <taxon>Altingiaceae</taxon>
        <taxon>Liquidambar</taxon>
    </lineage>
</organism>
<keyword evidence="4" id="KW-1133">Transmembrane helix</keyword>
<gene>
    <name evidence="6" type="ORF">L1049_015670</name>
</gene>
<keyword evidence="1" id="KW-0547">Nucleotide-binding</keyword>
<evidence type="ECO:0000313" key="7">
    <source>
        <dbReference type="Proteomes" id="UP001415857"/>
    </source>
</evidence>
<dbReference type="InterPro" id="IPR000719">
    <property type="entry name" value="Prot_kinase_dom"/>
</dbReference>
<keyword evidence="2" id="KW-0175">Coiled coil</keyword>
<dbReference type="PANTHER" id="PTHR48007:SF43">
    <property type="entry name" value="POLLEN RECEPTOR-LIKE KINASE 4"/>
    <property type="match status" value="1"/>
</dbReference>
<keyword evidence="4" id="KW-0812">Transmembrane</keyword>
<keyword evidence="7" id="KW-1185">Reference proteome</keyword>